<organism evidence="6 7">
    <name type="scientific">Okeanomitos corallinicola TIOX110</name>
    <dbReference type="NCBI Taxonomy" id="3133117"/>
    <lineage>
        <taxon>Bacteria</taxon>
        <taxon>Bacillati</taxon>
        <taxon>Cyanobacteriota</taxon>
        <taxon>Cyanophyceae</taxon>
        <taxon>Nostocales</taxon>
        <taxon>Aphanizomenonaceae</taxon>
        <taxon>Okeanomitos</taxon>
    </lineage>
</organism>
<reference evidence="6 7" key="1">
    <citation type="submission" date="2024-04" db="EMBL/GenBank/DDBJ databases">
        <title>Okeanomitos corallinicola gen. &amp; sp. nov. (Nostocales, Cyanobacteria), a new toxic marine heterocyst-forming cyanobacterium from a coral reef.</title>
        <authorList>
            <person name="Li H."/>
            <person name="Li R."/>
            <person name="Kang J."/>
            <person name="Hii K.S."/>
            <person name="Mohamed H.F."/>
            <person name="Xu X."/>
            <person name="Luo Z."/>
        </authorList>
    </citation>
    <scope>NUCLEOTIDE SEQUENCE [LARGE SCALE GENOMIC DNA]</scope>
    <source>
        <strain evidence="6 7">TIOX110</strain>
    </source>
</reference>
<protein>
    <submittedName>
        <fullName evidence="6">ShlB/FhaC/HecB family hemolysin secretion/activation protein</fullName>
    </submittedName>
</protein>
<evidence type="ECO:0000259" key="5">
    <source>
        <dbReference type="Pfam" id="PF08479"/>
    </source>
</evidence>
<dbReference type="InterPro" id="IPR005565">
    <property type="entry name" value="Hemolysn_activator_HlyB_C"/>
</dbReference>
<dbReference type="EMBL" id="CP150886">
    <property type="protein sequence ID" value="WZB86132.1"/>
    <property type="molecule type" value="Genomic_DNA"/>
</dbReference>
<proteinExistence type="predicted"/>
<sequence>MNTTKVIANDDKIIVNDGNQQELINSDLNLHLDHSTSIITQTADDNPIQSENNTSESIYVRQIKVIGSTIFSENQLNEIVQSFINKELTPEEIRKAADAITQLYLNENYLNSRAIPVSQNTENTKNGVLVIQIIEGSLSEIQIIGTKRLSQNYIRDRIRIGAKVPLNAIKLEEQLRLLKIDPLLDNIEASLRPSGKVGQSILVVRVQEAKSFKFGLSADNYLHPSIGSERLGIQLKERNLTGIGDELAASYYRSVTGGANIFDFSYQIPMNAMDGKVQLRFAPSNSEITSGDFKDLGIKAESELYEINYYQPIVRTPREELALSLGFSHQNGQTFLNFDQPFPFATGTDPDGVSRTSVIKFAQDYVRRDTQGAWSLRSQFNFGTGLLDATINDDPVPDSRFFSWLGQIQRVQKLNQNHLLILQADLQLTPDSLLPSQQFIIGGGQSIRGYRQNVRSGDNGFRVAIEDRITVNRNAAGLPVIQVIPFTNIGAVWNKSGNPNTLQDQTFLASAGLGLLWNQALGIDNLTMRLDYGIPFIELDDKGNNAQDEGFYFSLRYNP</sequence>
<keyword evidence="1" id="KW-0472">Membrane</keyword>
<evidence type="ECO:0000313" key="6">
    <source>
        <dbReference type="EMBL" id="WZB86132.1"/>
    </source>
</evidence>
<accession>A0ABZ2UL87</accession>
<keyword evidence="7" id="KW-1185">Reference proteome</keyword>
<dbReference type="RefSeq" id="WP_353929048.1">
    <property type="nucleotide sequence ID" value="NZ_CP150886.1"/>
</dbReference>
<keyword evidence="1" id="KW-1134">Transmembrane beta strand</keyword>
<gene>
    <name evidence="6" type="ORF">WJM97_11985</name>
</gene>
<evidence type="ECO:0000256" key="2">
    <source>
        <dbReference type="ARBA" id="ARBA00022692"/>
    </source>
</evidence>
<evidence type="ECO:0000313" key="7">
    <source>
        <dbReference type="Proteomes" id="UP001483337"/>
    </source>
</evidence>
<dbReference type="PANTHER" id="PTHR34597">
    <property type="entry name" value="SLR1661 PROTEIN"/>
    <property type="match status" value="1"/>
</dbReference>
<dbReference type="InterPro" id="IPR013686">
    <property type="entry name" value="Polypept-transport_assoc_ShlB"/>
</dbReference>
<keyword evidence="3" id="KW-0998">Cell outer membrane</keyword>
<dbReference type="Gene3D" id="2.40.160.50">
    <property type="entry name" value="membrane protein fhac: a member of the omp85/tpsb transporter family"/>
    <property type="match status" value="1"/>
</dbReference>
<name>A0ABZ2UL87_9CYAN</name>
<keyword evidence="2" id="KW-0812">Transmembrane</keyword>
<feature type="domain" description="Haemolysin activator HlyB C-terminal" evidence="4">
    <location>
        <begin position="198"/>
        <end position="515"/>
    </location>
</feature>
<dbReference type="Pfam" id="PF08479">
    <property type="entry name" value="POTRA_2"/>
    <property type="match status" value="1"/>
</dbReference>
<dbReference type="PANTHER" id="PTHR34597:SF1">
    <property type="entry name" value="HEME_HEMOPEXIN TRANSPORTER PROTEIN HUXB"/>
    <property type="match status" value="1"/>
</dbReference>
<evidence type="ECO:0000256" key="1">
    <source>
        <dbReference type="ARBA" id="ARBA00022452"/>
    </source>
</evidence>
<evidence type="ECO:0000259" key="4">
    <source>
        <dbReference type="Pfam" id="PF03865"/>
    </source>
</evidence>
<feature type="domain" description="Polypeptide-transport-associated ShlB-type" evidence="5">
    <location>
        <begin position="60"/>
        <end position="136"/>
    </location>
</feature>
<dbReference type="Gene3D" id="3.10.20.310">
    <property type="entry name" value="membrane protein fhac"/>
    <property type="match status" value="1"/>
</dbReference>
<dbReference type="InterPro" id="IPR051544">
    <property type="entry name" value="TPS_OM_transporter"/>
</dbReference>
<dbReference type="Pfam" id="PF03865">
    <property type="entry name" value="ShlB"/>
    <property type="match status" value="1"/>
</dbReference>
<evidence type="ECO:0000256" key="3">
    <source>
        <dbReference type="ARBA" id="ARBA00023237"/>
    </source>
</evidence>
<dbReference type="Proteomes" id="UP001483337">
    <property type="component" value="Chromosome"/>
</dbReference>